<dbReference type="SMART" id="SM00828">
    <property type="entry name" value="PKS_MT"/>
    <property type="match status" value="1"/>
</dbReference>
<dbReference type="PANTHER" id="PTHR44068">
    <property type="entry name" value="ZGC:194242"/>
    <property type="match status" value="1"/>
</dbReference>
<evidence type="ECO:0000256" key="3">
    <source>
        <dbReference type="ARBA" id="ARBA00022603"/>
    </source>
</evidence>
<keyword evidence="10" id="KW-1185">Reference proteome</keyword>
<evidence type="ECO:0000256" key="7">
    <source>
        <dbReference type="SAM" id="MobiDB-lite"/>
    </source>
</evidence>
<dbReference type="SUPFAM" id="SSF53335">
    <property type="entry name" value="S-adenosyl-L-methionine-dependent methyltransferases"/>
    <property type="match status" value="1"/>
</dbReference>
<dbReference type="InterPro" id="IPR020803">
    <property type="entry name" value="MeTfrase_dom"/>
</dbReference>
<dbReference type="InterPro" id="IPR025714">
    <property type="entry name" value="Methyltranfer_dom"/>
</dbReference>
<accession>A0ABR2YXZ0</accession>
<feature type="region of interest" description="SAM motif III" evidence="6">
    <location>
        <begin position="278"/>
        <end position="287"/>
    </location>
</feature>
<keyword evidence="5 6" id="KW-0949">S-adenosyl-L-methionine</keyword>
<dbReference type="Gene3D" id="3.40.50.150">
    <property type="entry name" value="Vaccinia Virus protein VP39"/>
    <property type="match status" value="1"/>
</dbReference>
<keyword evidence="2" id="KW-0017">Alkaloid metabolism</keyword>
<feature type="domain" description="Polyketide synthase-like methyltransferase" evidence="8">
    <location>
        <begin position="137"/>
        <end position="423"/>
    </location>
</feature>
<dbReference type="PROSITE" id="PS51581">
    <property type="entry name" value="SAM_GTMT"/>
    <property type="match status" value="1"/>
</dbReference>
<dbReference type="InterPro" id="IPR050447">
    <property type="entry name" value="Erg6_SMT_methyltransf"/>
</dbReference>
<comment type="caution">
    <text evidence="9">The sequence shown here is derived from an EMBL/GenBank/DDBJ whole genome shotgun (WGS) entry which is preliminary data.</text>
</comment>
<keyword evidence="3 6" id="KW-0489">Methyltransferase</keyword>
<dbReference type="InterPro" id="IPR025774">
    <property type="entry name" value="PiNMT-like"/>
</dbReference>
<comment type="pathway">
    <text evidence="1">Alkaloid biosynthesis.</text>
</comment>
<evidence type="ECO:0000313" key="10">
    <source>
        <dbReference type="Proteomes" id="UP001491310"/>
    </source>
</evidence>
<dbReference type="Proteomes" id="UP001491310">
    <property type="component" value="Unassembled WGS sequence"/>
</dbReference>
<keyword evidence="4 6" id="KW-0808">Transferase</keyword>
<feature type="region of interest" description="Disordered" evidence="7">
    <location>
        <begin position="42"/>
        <end position="61"/>
    </location>
</feature>
<sequence>MEGASCSYNDPGRGLNTFRRHCPGSGHRILLGAARSTAYSHTWEQGTDLRHRQRPHRRESRAKRQCCASAGAVASYQLAQISSIPSTSVDPRLLAILAGIAVFVLAVKKIFDTPSRTYDPSNPNVGDEYDSWTEDGILEHYWGEHIHLGYYSEEERARGYKKKDFKQAKFDFVDEMLRWSGAQQPKRILDVGCGIGGTSRHLAAKYPNATVQGITLSPKQVARGTELAKQRGLTNVSFQVMNALAMDFEDDTFDLVWACESGEHMPDKKKYVEEMARVLKPGGHMVIATWCQREETAATPLSQKERADLQFLYDEWAHPYFVSVQEYGRLLEGTGKLQSVEIDDWTPQTLPTWRHSNWVGVWDPWPVIFKLNPFVWYKVLREIVTLERMHRAFDSGLMEYGMAKAVKKASAAPVNQRVGAAVAAT</sequence>
<dbReference type="PANTHER" id="PTHR44068:SF11">
    <property type="entry name" value="GERANYL DIPHOSPHATE 2-C-METHYLTRANSFERASE"/>
    <property type="match status" value="1"/>
</dbReference>
<dbReference type="CDD" id="cd02440">
    <property type="entry name" value="AdoMet_MTases"/>
    <property type="match status" value="1"/>
</dbReference>
<evidence type="ECO:0000313" key="9">
    <source>
        <dbReference type="EMBL" id="KAK9916517.1"/>
    </source>
</evidence>
<protein>
    <recommendedName>
        <fullName evidence="8">Polyketide synthase-like methyltransferase domain-containing protein</fullName>
    </recommendedName>
</protein>
<evidence type="ECO:0000256" key="1">
    <source>
        <dbReference type="ARBA" id="ARBA00004913"/>
    </source>
</evidence>
<feature type="region of interest" description="SAM motif II" evidence="6">
    <location>
        <begin position="251"/>
        <end position="259"/>
    </location>
</feature>
<dbReference type="Pfam" id="PF13847">
    <property type="entry name" value="Methyltransf_31"/>
    <property type="match status" value="1"/>
</dbReference>
<evidence type="ECO:0000259" key="8">
    <source>
        <dbReference type="SMART" id="SM00828"/>
    </source>
</evidence>
<name>A0ABR2YXZ0_9CHLO</name>
<evidence type="ECO:0000256" key="2">
    <source>
        <dbReference type="ARBA" id="ARBA00022589"/>
    </source>
</evidence>
<dbReference type="InterPro" id="IPR029063">
    <property type="entry name" value="SAM-dependent_MTases_sf"/>
</dbReference>
<feature type="region of interest" description="SAM motif I" evidence="6">
    <location>
        <begin position="188"/>
        <end position="197"/>
    </location>
</feature>
<gene>
    <name evidence="9" type="ORF">WJX75_003608</name>
</gene>
<reference evidence="9 10" key="1">
    <citation type="journal article" date="2024" name="Nat. Commun.">
        <title>Phylogenomics reveals the evolutionary origins of lichenization in chlorophyte algae.</title>
        <authorList>
            <person name="Puginier C."/>
            <person name="Libourel C."/>
            <person name="Otte J."/>
            <person name="Skaloud P."/>
            <person name="Haon M."/>
            <person name="Grisel S."/>
            <person name="Petersen M."/>
            <person name="Berrin J.G."/>
            <person name="Delaux P.M."/>
            <person name="Dal Grande F."/>
            <person name="Keller J."/>
        </authorList>
    </citation>
    <scope>NUCLEOTIDE SEQUENCE [LARGE SCALE GENOMIC DNA]</scope>
    <source>
        <strain evidence="9 10">SAG 216-7</strain>
    </source>
</reference>
<evidence type="ECO:0000256" key="5">
    <source>
        <dbReference type="ARBA" id="ARBA00022691"/>
    </source>
</evidence>
<organism evidence="9 10">
    <name type="scientific">Coccomyxa subellipsoidea</name>
    <dbReference type="NCBI Taxonomy" id="248742"/>
    <lineage>
        <taxon>Eukaryota</taxon>
        <taxon>Viridiplantae</taxon>
        <taxon>Chlorophyta</taxon>
        <taxon>core chlorophytes</taxon>
        <taxon>Trebouxiophyceae</taxon>
        <taxon>Trebouxiophyceae incertae sedis</taxon>
        <taxon>Coccomyxaceae</taxon>
        <taxon>Coccomyxa</taxon>
    </lineage>
</organism>
<evidence type="ECO:0000256" key="6">
    <source>
        <dbReference type="PROSITE-ProRule" id="PRU00914"/>
    </source>
</evidence>
<evidence type="ECO:0000256" key="4">
    <source>
        <dbReference type="ARBA" id="ARBA00022679"/>
    </source>
</evidence>
<dbReference type="EMBL" id="JALJOT010000003">
    <property type="protein sequence ID" value="KAK9916517.1"/>
    <property type="molecule type" value="Genomic_DNA"/>
</dbReference>
<feature type="compositionally biased region" description="Basic residues" evidence="7">
    <location>
        <begin position="51"/>
        <end position="61"/>
    </location>
</feature>
<comment type="similarity">
    <text evidence="6">Belongs to the class I-like SAM-binding methyltransferase superfamily. gTMT family.</text>
</comment>
<proteinExistence type="inferred from homology"/>